<feature type="non-terminal residue" evidence="1">
    <location>
        <position position="64"/>
    </location>
</feature>
<comment type="caution">
    <text evidence="1">The sequence shown here is derived from an EMBL/GenBank/DDBJ whole genome shotgun (WGS) entry which is preliminary data.</text>
</comment>
<evidence type="ECO:0000313" key="2">
    <source>
        <dbReference type="Proteomes" id="UP000807469"/>
    </source>
</evidence>
<name>A0A9P6D0U9_9AGAR</name>
<dbReference type="Proteomes" id="UP000807469">
    <property type="component" value="Unassembled WGS sequence"/>
</dbReference>
<protein>
    <submittedName>
        <fullName evidence="1">Uncharacterized protein</fullName>
    </submittedName>
</protein>
<proteinExistence type="predicted"/>
<reference evidence="1" key="1">
    <citation type="submission" date="2020-11" db="EMBL/GenBank/DDBJ databases">
        <authorList>
            <consortium name="DOE Joint Genome Institute"/>
            <person name="Ahrendt S."/>
            <person name="Riley R."/>
            <person name="Andreopoulos W."/>
            <person name="Labutti K."/>
            <person name="Pangilinan J."/>
            <person name="Ruiz-Duenas F.J."/>
            <person name="Barrasa J.M."/>
            <person name="Sanchez-Garcia M."/>
            <person name="Camarero S."/>
            <person name="Miyauchi S."/>
            <person name="Serrano A."/>
            <person name="Linde D."/>
            <person name="Babiker R."/>
            <person name="Drula E."/>
            <person name="Ayuso-Fernandez I."/>
            <person name="Pacheco R."/>
            <person name="Padilla G."/>
            <person name="Ferreira P."/>
            <person name="Barriuso J."/>
            <person name="Kellner H."/>
            <person name="Castanera R."/>
            <person name="Alfaro M."/>
            <person name="Ramirez L."/>
            <person name="Pisabarro A.G."/>
            <person name="Kuo A."/>
            <person name="Tritt A."/>
            <person name="Lipzen A."/>
            <person name="He G."/>
            <person name="Yan M."/>
            <person name="Ng V."/>
            <person name="Cullen D."/>
            <person name="Martin F."/>
            <person name="Rosso M.-N."/>
            <person name="Henrissat B."/>
            <person name="Hibbett D."/>
            <person name="Martinez A.T."/>
            <person name="Grigoriev I.V."/>
        </authorList>
    </citation>
    <scope>NUCLEOTIDE SEQUENCE</scope>
    <source>
        <strain evidence="1">CIRM-BRFM 674</strain>
    </source>
</reference>
<gene>
    <name evidence="1" type="ORF">BDN70DRAFT_879311</name>
</gene>
<sequence length="64" mass="7107">MASLSTTMKSRLESRRSTVSILQISKTSPINFQKAQNYQTGCAEKACPRLASRTTCLIKVSEVR</sequence>
<dbReference type="AlphaFoldDB" id="A0A9P6D0U9"/>
<organism evidence="1 2">
    <name type="scientific">Pholiota conissans</name>
    <dbReference type="NCBI Taxonomy" id="109636"/>
    <lineage>
        <taxon>Eukaryota</taxon>
        <taxon>Fungi</taxon>
        <taxon>Dikarya</taxon>
        <taxon>Basidiomycota</taxon>
        <taxon>Agaricomycotina</taxon>
        <taxon>Agaricomycetes</taxon>
        <taxon>Agaricomycetidae</taxon>
        <taxon>Agaricales</taxon>
        <taxon>Agaricineae</taxon>
        <taxon>Strophariaceae</taxon>
        <taxon>Pholiota</taxon>
    </lineage>
</organism>
<dbReference type="EMBL" id="MU155222">
    <property type="protein sequence ID" value="KAF9479018.1"/>
    <property type="molecule type" value="Genomic_DNA"/>
</dbReference>
<keyword evidence="2" id="KW-1185">Reference proteome</keyword>
<accession>A0A9P6D0U9</accession>
<evidence type="ECO:0000313" key="1">
    <source>
        <dbReference type="EMBL" id="KAF9479018.1"/>
    </source>
</evidence>